<evidence type="ECO:0000313" key="1">
    <source>
        <dbReference type="EMBL" id="CAF1285629.1"/>
    </source>
</evidence>
<evidence type="ECO:0000313" key="3">
    <source>
        <dbReference type="Proteomes" id="UP000663864"/>
    </source>
</evidence>
<dbReference type="EMBL" id="CAJNOT010002114">
    <property type="protein sequence ID" value="CAF1285629.1"/>
    <property type="molecule type" value="Genomic_DNA"/>
</dbReference>
<evidence type="ECO:0000313" key="2">
    <source>
        <dbReference type="EMBL" id="CAF3985172.1"/>
    </source>
</evidence>
<sequence>MSSKTPDIIILNNKPSSSMIEEFSKLMITLPIHQQKIQLKLDSHCNEDADIIQNCLALHIGLSLVEFVLQECPQSAYWLKDHFLPSNHILFTTEVNPSNSQIDEMLNIIHESSQWPNIIFKDNKQIRSMLHVKKSVTSTAYGLYIVGEDQANHIYMNSQLIRQATKAPTHLQASYSIMIGIKYLHEFAHFIYAKYGRLYLRNTFGIPLQESASTPIGILRGESGNRFEDQMLGFVLSHAGHLNIPMDLNHVKILSDLRLPVTLQ</sequence>
<dbReference type="Proteomes" id="UP000663864">
    <property type="component" value="Unassembled WGS sequence"/>
</dbReference>
<dbReference type="EMBL" id="CAJOBD010004212">
    <property type="protein sequence ID" value="CAF3985172.1"/>
    <property type="molecule type" value="Genomic_DNA"/>
</dbReference>
<accession>A0A815CMA7</accession>
<protein>
    <submittedName>
        <fullName evidence="1">Uncharacterized protein</fullName>
    </submittedName>
</protein>
<organism evidence="1 3">
    <name type="scientific">Rotaria sordida</name>
    <dbReference type="NCBI Taxonomy" id="392033"/>
    <lineage>
        <taxon>Eukaryota</taxon>
        <taxon>Metazoa</taxon>
        <taxon>Spiralia</taxon>
        <taxon>Gnathifera</taxon>
        <taxon>Rotifera</taxon>
        <taxon>Eurotatoria</taxon>
        <taxon>Bdelloidea</taxon>
        <taxon>Philodinida</taxon>
        <taxon>Philodinidae</taxon>
        <taxon>Rotaria</taxon>
    </lineage>
</organism>
<dbReference type="AlphaFoldDB" id="A0A815CMA7"/>
<comment type="caution">
    <text evidence="1">The sequence shown here is derived from an EMBL/GenBank/DDBJ whole genome shotgun (WGS) entry which is preliminary data.</text>
</comment>
<gene>
    <name evidence="2" type="ORF">JBS370_LOCUS25402</name>
    <name evidence="1" type="ORF">ZHD862_LOCUS27170</name>
</gene>
<proteinExistence type="predicted"/>
<dbReference type="Proteomes" id="UP000663836">
    <property type="component" value="Unassembled WGS sequence"/>
</dbReference>
<name>A0A815CMA7_9BILA</name>
<reference evidence="1" key="1">
    <citation type="submission" date="2021-02" db="EMBL/GenBank/DDBJ databases">
        <authorList>
            <person name="Nowell W R."/>
        </authorList>
    </citation>
    <scope>NUCLEOTIDE SEQUENCE</scope>
</reference>